<dbReference type="GO" id="GO:0016491">
    <property type="term" value="F:oxidoreductase activity"/>
    <property type="evidence" value="ECO:0007669"/>
    <property type="project" value="UniProtKB-KW"/>
</dbReference>
<dbReference type="Gene3D" id="3.40.50.720">
    <property type="entry name" value="NAD(P)-binding Rossmann-like Domain"/>
    <property type="match status" value="1"/>
</dbReference>
<reference evidence="5 6" key="1">
    <citation type="submission" date="2018-05" db="EMBL/GenBank/DDBJ databases">
        <title>Amnibacterium sp. M8JJ-5, whole genome shotgun sequence.</title>
        <authorList>
            <person name="Tuo L."/>
        </authorList>
    </citation>
    <scope>NUCLEOTIDE SEQUENCE [LARGE SCALE GENOMIC DNA]</scope>
    <source>
        <strain evidence="5 6">M8JJ-5</strain>
    </source>
</reference>
<dbReference type="InterPro" id="IPR002347">
    <property type="entry name" value="SDR_fam"/>
</dbReference>
<protein>
    <recommendedName>
        <fullName evidence="4">Ketoreductase domain-containing protein</fullName>
    </recommendedName>
</protein>
<dbReference type="Pfam" id="PF13561">
    <property type="entry name" value="adh_short_C2"/>
    <property type="match status" value="1"/>
</dbReference>
<dbReference type="OrthoDB" id="286404at2"/>
<keyword evidence="6" id="KW-1185">Reference proteome</keyword>
<evidence type="ECO:0000313" key="5">
    <source>
        <dbReference type="EMBL" id="PVZ96089.1"/>
    </source>
</evidence>
<dbReference type="FunFam" id="3.40.50.720:FF:000084">
    <property type="entry name" value="Short-chain dehydrogenase reductase"/>
    <property type="match status" value="1"/>
</dbReference>
<organism evidence="5 6">
    <name type="scientific">Amnibacterium flavum</name>
    <dbReference type="NCBI Taxonomy" id="2173173"/>
    <lineage>
        <taxon>Bacteria</taxon>
        <taxon>Bacillati</taxon>
        <taxon>Actinomycetota</taxon>
        <taxon>Actinomycetes</taxon>
        <taxon>Micrococcales</taxon>
        <taxon>Microbacteriaceae</taxon>
        <taxon>Amnibacterium</taxon>
    </lineage>
</organism>
<dbReference type="Proteomes" id="UP000244893">
    <property type="component" value="Unassembled WGS sequence"/>
</dbReference>
<dbReference type="SUPFAM" id="SSF51735">
    <property type="entry name" value="NAD(P)-binding Rossmann-fold domains"/>
    <property type="match status" value="1"/>
</dbReference>
<evidence type="ECO:0000256" key="2">
    <source>
        <dbReference type="ARBA" id="ARBA00023002"/>
    </source>
</evidence>
<evidence type="ECO:0000313" key="6">
    <source>
        <dbReference type="Proteomes" id="UP000244893"/>
    </source>
</evidence>
<dbReference type="PROSITE" id="PS00061">
    <property type="entry name" value="ADH_SHORT"/>
    <property type="match status" value="1"/>
</dbReference>
<dbReference type="EMBL" id="QEOP01000001">
    <property type="protein sequence ID" value="PVZ96089.1"/>
    <property type="molecule type" value="Genomic_DNA"/>
</dbReference>
<comment type="similarity">
    <text evidence="1">Belongs to the short-chain dehydrogenases/reductases (SDR) family.</text>
</comment>
<dbReference type="SMART" id="SM00822">
    <property type="entry name" value="PKS_KR"/>
    <property type="match status" value="1"/>
</dbReference>
<dbReference type="AlphaFoldDB" id="A0A2V1HXL7"/>
<evidence type="ECO:0000256" key="3">
    <source>
        <dbReference type="ARBA" id="ARBA00023027"/>
    </source>
</evidence>
<sequence>MAQLPRRVVRRRTHPRHRRRLARVSVADPGRRVAFVTGAGRGIGRSVTLLLASHGWDVACADRDAGEAAATAGLVAAAGRRSAAVIHEVTDAPEADTAVAFAESELGPITGVVTCAGVEITGPATELPERVVRTVVDVNLLGSFWTAAAVARSAQADDREAAMVLVASVNGRTAFPGQAAYTASKGGVIALASALAVDWAPSGIRVNAVAPGVTDTAMSAGSLGDPEKRAALLARIPMARPAQPEEIAEAVAFLLSPAASYITGITLPVDGGWSSRA</sequence>
<dbReference type="PANTHER" id="PTHR24321">
    <property type="entry name" value="DEHYDROGENASES, SHORT CHAIN"/>
    <property type="match status" value="1"/>
</dbReference>
<feature type="domain" description="Ketoreductase" evidence="4">
    <location>
        <begin position="32"/>
        <end position="207"/>
    </location>
</feature>
<comment type="caution">
    <text evidence="5">The sequence shown here is derived from an EMBL/GenBank/DDBJ whole genome shotgun (WGS) entry which is preliminary data.</text>
</comment>
<dbReference type="InterPro" id="IPR057326">
    <property type="entry name" value="KR_dom"/>
</dbReference>
<dbReference type="InterPro" id="IPR036291">
    <property type="entry name" value="NAD(P)-bd_dom_sf"/>
</dbReference>
<evidence type="ECO:0000256" key="1">
    <source>
        <dbReference type="ARBA" id="ARBA00006484"/>
    </source>
</evidence>
<evidence type="ECO:0000259" key="4">
    <source>
        <dbReference type="SMART" id="SM00822"/>
    </source>
</evidence>
<accession>A0A2V1HXL7</accession>
<keyword evidence="3" id="KW-0520">NAD</keyword>
<proteinExistence type="inferred from homology"/>
<gene>
    <name evidence="5" type="ORF">DDQ50_06530</name>
</gene>
<keyword evidence="2" id="KW-0560">Oxidoreductase</keyword>
<dbReference type="InterPro" id="IPR020904">
    <property type="entry name" value="Sc_DH/Rdtase_CS"/>
</dbReference>
<name>A0A2V1HXL7_9MICO</name>
<dbReference type="PANTHER" id="PTHR24321:SF8">
    <property type="entry name" value="ESTRADIOL 17-BETA-DEHYDROGENASE 8-RELATED"/>
    <property type="match status" value="1"/>
</dbReference>
<dbReference type="PRINTS" id="PR00081">
    <property type="entry name" value="GDHRDH"/>
</dbReference>